<sequence>MGLEHNSELSAGLPTMAPSFGKSPPSTLPSSSFLQSQSDDLPALSSAESSSSPSSSSSCTTSPSLTSTQLRTLLASSMSSMYRTEVPLYGDLLSIISTVNSSIISRDPTLISDDEISRLSVERHGAIRVGTASELTLLSRIFRIFGMHPVGYYDLWKDARLPIHATAFRPVTAQGLLKNPFRVFCSLLRMHLIANPSTRRLAEELLGKRKIVSTRCIELLHKAEESTVGSEGEVNGLTRDEAVEFVECVVPIFAWHPTSPATVDEYDRLAKTHPLVADIVSFRGPHINHLTPRTLDIDAVQRAMVEQGMDAKDVVEGPPKRDWAVLLRQTSFHALSEAVVFDGEVEGKHKARFGEIEARGMALTRKGARLYDELMVKVGEVKREMETSGERVDKEQCGGILEKVFRDGFPDTRDALLRQGLGWWAFEVRDARKAKAMWQDRKENVCGWLADLVDAGALDAEPITYEDFLPASAAGIFQSNLPQATQSQAGEAMAEVDEAEARKRLELAVGGIILDYSTLYSEQQRQSLVEVGEVLRVDVDEIVEAIERQCA</sequence>
<dbReference type="RefSeq" id="XP_016291893.1">
    <property type="nucleotide sequence ID" value="XM_016436775.1"/>
</dbReference>
<dbReference type="OrthoDB" id="8300246at2759"/>
<dbReference type="STRING" id="1365824.V5EX04"/>
<evidence type="ECO:0000256" key="7">
    <source>
        <dbReference type="ARBA" id="ARBA00035034"/>
    </source>
</evidence>
<dbReference type="InterPro" id="IPR047869">
    <property type="entry name" value="YdcJ_bac-like"/>
</dbReference>
<dbReference type="eggNOG" id="ENOG502QV4Z">
    <property type="taxonomic scope" value="Eukaryota"/>
</dbReference>
<evidence type="ECO:0000256" key="4">
    <source>
        <dbReference type="ARBA" id="ARBA00023004"/>
    </source>
</evidence>
<evidence type="ECO:0000256" key="2">
    <source>
        <dbReference type="ARBA" id="ARBA00022964"/>
    </source>
</evidence>
<dbReference type="CDD" id="cd16348">
    <property type="entry name" value="VOC_YdcJ_like"/>
    <property type="match status" value="1"/>
</dbReference>
<feature type="region of interest" description="Disordered" evidence="9">
    <location>
        <begin position="1"/>
        <end position="64"/>
    </location>
</feature>
<organism evidence="10 11">
    <name type="scientific">Kalmanozyma brasiliensis (strain GHG001)</name>
    <name type="common">Yeast</name>
    <name type="synonym">Pseudozyma brasiliensis</name>
    <dbReference type="NCBI Taxonomy" id="1365824"/>
    <lineage>
        <taxon>Eukaryota</taxon>
        <taxon>Fungi</taxon>
        <taxon>Dikarya</taxon>
        <taxon>Basidiomycota</taxon>
        <taxon>Ustilaginomycotina</taxon>
        <taxon>Ustilaginomycetes</taxon>
        <taxon>Ustilaginales</taxon>
        <taxon>Ustilaginaceae</taxon>
        <taxon>Kalmanozyma</taxon>
    </lineage>
</organism>
<dbReference type="PANTHER" id="PTHR39479:SF2">
    <property type="entry name" value="2-OXOADIPATE DIOXYGENASE_DECARBOXYLASE"/>
    <property type="match status" value="1"/>
</dbReference>
<dbReference type="HOGENOM" id="CLU_026640_0_0_1"/>
<dbReference type="EMBL" id="KI545867">
    <property type="protein sequence ID" value="EST06904.1"/>
    <property type="molecule type" value="Genomic_DNA"/>
</dbReference>
<dbReference type="Pfam" id="PF07063">
    <property type="entry name" value="HGLS"/>
    <property type="match status" value="1"/>
</dbReference>
<accession>V5EX04</accession>
<evidence type="ECO:0000256" key="9">
    <source>
        <dbReference type="SAM" id="MobiDB-lite"/>
    </source>
</evidence>
<dbReference type="OMA" id="FRWHETA"/>
<comment type="similarity">
    <text evidence="5">Belongs to the 2-oxoadipate dioxygenase/decarboxylase family.</text>
</comment>
<dbReference type="GO" id="GO:0051213">
    <property type="term" value="F:dioxygenase activity"/>
    <property type="evidence" value="ECO:0007669"/>
    <property type="project" value="UniProtKB-KW"/>
</dbReference>
<evidence type="ECO:0000256" key="3">
    <source>
        <dbReference type="ARBA" id="ARBA00023002"/>
    </source>
</evidence>
<evidence type="ECO:0000256" key="5">
    <source>
        <dbReference type="ARBA" id="ARBA00035013"/>
    </source>
</evidence>
<dbReference type="SMART" id="SM01150">
    <property type="entry name" value="DUF1338"/>
    <property type="match status" value="1"/>
</dbReference>
<keyword evidence="4" id="KW-0408">Iron</keyword>
<protein>
    <recommendedName>
        <fullName evidence="7">2-oxoadipate dioxygenase/decarboxylase</fullName>
        <ecNumber evidence="6">1.13.11.93</ecNumber>
    </recommendedName>
    <alternativeName>
        <fullName evidence="8">2-hydroxyglutarate synthase</fullName>
    </alternativeName>
</protein>
<keyword evidence="3" id="KW-0560">Oxidoreductase</keyword>
<comment type="cofactor">
    <cofactor evidence="1">
        <name>Fe(2+)</name>
        <dbReference type="ChEBI" id="CHEBI:29033"/>
    </cofactor>
</comment>
<evidence type="ECO:0000256" key="8">
    <source>
        <dbReference type="ARBA" id="ARBA00035045"/>
    </source>
</evidence>
<keyword evidence="2" id="KW-0223">Dioxygenase</keyword>
<evidence type="ECO:0000256" key="6">
    <source>
        <dbReference type="ARBA" id="ARBA00035023"/>
    </source>
</evidence>
<dbReference type="GeneID" id="27419419"/>
<evidence type="ECO:0000256" key="1">
    <source>
        <dbReference type="ARBA" id="ARBA00001954"/>
    </source>
</evidence>
<proteinExistence type="inferred from homology"/>
<evidence type="ECO:0000313" key="10">
    <source>
        <dbReference type="EMBL" id="EST06904.1"/>
    </source>
</evidence>
<dbReference type="InterPro" id="IPR009770">
    <property type="entry name" value="HGLS"/>
</dbReference>
<dbReference type="AlphaFoldDB" id="V5EX04"/>
<reference evidence="11" key="1">
    <citation type="journal article" date="2013" name="Genome Announc.">
        <title>Draft genome sequence of Pseudozyma brasiliensis sp. nov. strain GHG001, a high producer of endo-1,4-xylanase isolated from an insect pest of sugarcane.</title>
        <authorList>
            <person name="Oliveira J.V.D.C."/>
            <person name="dos Santos R.A.C."/>
            <person name="Borges T.A."/>
            <person name="Riano-Pachon D.M."/>
            <person name="Goldman G.H."/>
        </authorList>
    </citation>
    <scope>NUCLEOTIDE SEQUENCE [LARGE SCALE GENOMIC DNA]</scope>
    <source>
        <strain evidence="11">GHG001</strain>
    </source>
</reference>
<feature type="compositionally biased region" description="Low complexity" evidence="9">
    <location>
        <begin position="23"/>
        <end position="64"/>
    </location>
</feature>
<dbReference type="PANTHER" id="PTHR39479">
    <property type="match status" value="1"/>
</dbReference>
<dbReference type="Gene3D" id="3.10.180.80">
    <property type="entry name" value="Uncharacterised protein PF07063, DUF1338"/>
    <property type="match status" value="1"/>
</dbReference>
<dbReference type="Proteomes" id="UP000019377">
    <property type="component" value="Unassembled WGS sequence"/>
</dbReference>
<keyword evidence="11" id="KW-1185">Reference proteome</keyword>
<gene>
    <name evidence="10" type="ORF">PSEUBRA_SCAF24g01470</name>
</gene>
<evidence type="ECO:0000313" key="11">
    <source>
        <dbReference type="Proteomes" id="UP000019377"/>
    </source>
</evidence>
<dbReference type="EC" id="1.13.11.93" evidence="6"/>
<name>V5EX04_KALBG</name>